<dbReference type="PANTHER" id="PTHR20932">
    <property type="entry name" value="LYSM AND PUTATIVE PEPTIDOGLYCAN-BINDING DOMAIN-CONTAINING PROTEIN"/>
    <property type="match status" value="1"/>
</dbReference>
<dbReference type="Gene3D" id="3.10.350.10">
    <property type="entry name" value="LysM domain"/>
    <property type="match status" value="1"/>
</dbReference>
<evidence type="ECO:0000256" key="1">
    <source>
        <dbReference type="SAM" id="MobiDB-lite"/>
    </source>
</evidence>
<dbReference type="EMBL" id="CAIIXF020000007">
    <property type="protein sequence ID" value="CAH1790098.1"/>
    <property type="molecule type" value="Genomic_DNA"/>
</dbReference>
<reference evidence="2" key="1">
    <citation type="submission" date="2022-03" db="EMBL/GenBank/DDBJ databases">
        <authorList>
            <person name="Martin C."/>
        </authorList>
    </citation>
    <scope>NUCLEOTIDE SEQUENCE</scope>
</reference>
<feature type="region of interest" description="Disordered" evidence="1">
    <location>
        <begin position="185"/>
        <end position="204"/>
    </location>
</feature>
<evidence type="ECO:0000313" key="2">
    <source>
        <dbReference type="EMBL" id="CAH1790098.1"/>
    </source>
</evidence>
<feature type="region of interest" description="Disordered" evidence="1">
    <location>
        <begin position="1"/>
        <end position="26"/>
    </location>
</feature>
<name>A0A8J1TT40_OWEFU</name>
<proteinExistence type="predicted"/>
<dbReference type="Proteomes" id="UP000749559">
    <property type="component" value="Unassembled WGS sequence"/>
</dbReference>
<evidence type="ECO:0000313" key="3">
    <source>
        <dbReference type="Proteomes" id="UP000749559"/>
    </source>
</evidence>
<dbReference type="InterPro" id="IPR018392">
    <property type="entry name" value="LysM"/>
</dbReference>
<dbReference type="SMART" id="SM00257">
    <property type="entry name" value="LysM"/>
    <property type="match status" value="1"/>
</dbReference>
<accession>A0A8J1TT40</accession>
<dbReference type="PROSITE" id="PS51782">
    <property type="entry name" value="LYSM"/>
    <property type="match status" value="1"/>
</dbReference>
<dbReference type="AlphaFoldDB" id="A0A8J1TT40"/>
<dbReference type="SUPFAM" id="SSF54106">
    <property type="entry name" value="LysM domain"/>
    <property type="match status" value="1"/>
</dbReference>
<dbReference type="OrthoDB" id="2107166at2759"/>
<dbReference type="CDD" id="cd00118">
    <property type="entry name" value="LysM"/>
    <property type="match status" value="1"/>
</dbReference>
<dbReference type="PANTHER" id="PTHR20932:SF8">
    <property type="entry name" value="LD22649P"/>
    <property type="match status" value="1"/>
</dbReference>
<feature type="compositionally biased region" description="Polar residues" evidence="1">
    <location>
        <begin position="7"/>
        <end position="20"/>
    </location>
</feature>
<keyword evidence="3" id="KW-1185">Reference proteome</keyword>
<sequence>MEKNEKSSLGQFVQKQTKYGTSRKAVHTPEIHIKHKVEKGETLQGIALKHGVTMEQIKRANKIWTNDSLFLREDLLIPVCKPSTSDSNTLNGETAISTTATATTVTRTHSVDSGIAARLKTQTPESAITKGSMDVSAKDFLSKFDKNIATLKSSVSKMEEMSSIPEDSQNPLNYHSSKVKKAKHYSSRPKTFDVESSDSISSSPELVIKAKARNKQIRSSLEKLEQAEENIFEL</sequence>
<protein>
    <submittedName>
        <fullName evidence="2">Uncharacterized protein</fullName>
    </submittedName>
</protein>
<dbReference type="InterPro" id="IPR036779">
    <property type="entry name" value="LysM_dom_sf"/>
</dbReference>
<gene>
    <name evidence="2" type="ORF">OFUS_LOCUS15353</name>
</gene>
<organism evidence="2 3">
    <name type="scientific">Owenia fusiformis</name>
    <name type="common">Polychaete worm</name>
    <dbReference type="NCBI Taxonomy" id="6347"/>
    <lineage>
        <taxon>Eukaryota</taxon>
        <taxon>Metazoa</taxon>
        <taxon>Spiralia</taxon>
        <taxon>Lophotrochozoa</taxon>
        <taxon>Annelida</taxon>
        <taxon>Polychaeta</taxon>
        <taxon>Sedentaria</taxon>
        <taxon>Canalipalpata</taxon>
        <taxon>Sabellida</taxon>
        <taxon>Oweniida</taxon>
        <taxon>Oweniidae</taxon>
        <taxon>Owenia</taxon>
    </lineage>
</organism>
<comment type="caution">
    <text evidence="2">The sequence shown here is derived from an EMBL/GenBank/DDBJ whole genome shotgun (WGS) entry which is preliminary data.</text>
</comment>
<dbReference type="Pfam" id="PF01476">
    <property type="entry name" value="LysM"/>
    <property type="match status" value="1"/>
</dbReference>
<dbReference type="InterPro" id="IPR045030">
    <property type="entry name" value="LYSM1-4"/>
</dbReference>